<dbReference type="OrthoDB" id="965916at2"/>
<dbReference type="EMBL" id="VCEJ01000005">
    <property type="protein sequence ID" value="TLU99133.1"/>
    <property type="molecule type" value="Genomic_DNA"/>
</dbReference>
<accession>A0A5R9KSD5</accession>
<evidence type="ECO:0000313" key="1">
    <source>
        <dbReference type="EMBL" id="TLU99133.1"/>
    </source>
</evidence>
<dbReference type="RefSeq" id="WP_138367424.1">
    <property type="nucleotide sequence ID" value="NZ_VCEJ01000005.1"/>
</dbReference>
<keyword evidence="2" id="KW-1185">Reference proteome</keyword>
<comment type="caution">
    <text evidence="1">The sequence shown here is derived from an EMBL/GenBank/DDBJ whole genome shotgun (WGS) entry which is preliminary data.</text>
</comment>
<organism evidence="1 2">
    <name type="scientific">Dyadobacter luticola</name>
    <dbReference type="NCBI Taxonomy" id="1979387"/>
    <lineage>
        <taxon>Bacteria</taxon>
        <taxon>Pseudomonadati</taxon>
        <taxon>Bacteroidota</taxon>
        <taxon>Cytophagia</taxon>
        <taxon>Cytophagales</taxon>
        <taxon>Spirosomataceae</taxon>
        <taxon>Dyadobacter</taxon>
    </lineage>
</organism>
<dbReference type="AlphaFoldDB" id="A0A5R9KSD5"/>
<gene>
    <name evidence="1" type="ORF">FEN17_21385</name>
</gene>
<proteinExistence type="predicted"/>
<reference evidence="1 2" key="1">
    <citation type="submission" date="2019-05" db="EMBL/GenBank/DDBJ databases">
        <authorList>
            <person name="Qu J.-H."/>
        </authorList>
    </citation>
    <scope>NUCLEOTIDE SEQUENCE [LARGE SCALE GENOMIC DNA]</scope>
    <source>
        <strain evidence="1 2">T17</strain>
    </source>
</reference>
<protein>
    <submittedName>
        <fullName evidence="1">Uncharacterized protein</fullName>
    </submittedName>
</protein>
<sequence length="79" mass="8856">METAAERERIMLDVSVTSLQKDALMTILKALDIEVNEHILSDEAEDLALGLAMLEGKKEGIASSTEKQEFESFLFRKNL</sequence>
<dbReference type="Proteomes" id="UP000306402">
    <property type="component" value="Unassembled WGS sequence"/>
</dbReference>
<evidence type="ECO:0000313" key="2">
    <source>
        <dbReference type="Proteomes" id="UP000306402"/>
    </source>
</evidence>
<name>A0A5R9KSD5_9BACT</name>